<proteinExistence type="predicted"/>
<accession>A0AAW2JKR5</accession>
<gene>
    <name evidence="1" type="ORF">Sangu_2521300</name>
</gene>
<comment type="caution">
    <text evidence="1">The sequence shown here is derived from an EMBL/GenBank/DDBJ whole genome shotgun (WGS) entry which is preliminary data.</text>
</comment>
<dbReference type="EMBL" id="JACGWK010000899">
    <property type="protein sequence ID" value="KAL0294190.1"/>
    <property type="molecule type" value="Genomic_DNA"/>
</dbReference>
<dbReference type="PANTHER" id="PTHR32487">
    <property type="entry name" value="3-OXO-DELTA(4,5)-STEROID 5-BETA-REDUCTASE"/>
    <property type="match status" value="1"/>
</dbReference>
<dbReference type="PANTHER" id="PTHR32487:SF0">
    <property type="entry name" value="3-OXO-DELTA(4,5)-STEROID 5-BETA-REDUCTASE"/>
    <property type="match status" value="1"/>
</dbReference>
<reference evidence="1" key="1">
    <citation type="submission" date="2020-06" db="EMBL/GenBank/DDBJ databases">
        <authorList>
            <person name="Li T."/>
            <person name="Hu X."/>
            <person name="Zhang T."/>
            <person name="Song X."/>
            <person name="Zhang H."/>
            <person name="Dai N."/>
            <person name="Sheng W."/>
            <person name="Hou X."/>
            <person name="Wei L."/>
        </authorList>
    </citation>
    <scope>NUCLEOTIDE SEQUENCE</scope>
    <source>
        <strain evidence="1">G01</strain>
        <tissue evidence="1">Leaf</tissue>
    </source>
</reference>
<organism evidence="1">
    <name type="scientific">Sesamum angustifolium</name>
    <dbReference type="NCBI Taxonomy" id="2727405"/>
    <lineage>
        <taxon>Eukaryota</taxon>
        <taxon>Viridiplantae</taxon>
        <taxon>Streptophyta</taxon>
        <taxon>Embryophyta</taxon>
        <taxon>Tracheophyta</taxon>
        <taxon>Spermatophyta</taxon>
        <taxon>Magnoliopsida</taxon>
        <taxon>eudicotyledons</taxon>
        <taxon>Gunneridae</taxon>
        <taxon>Pentapetalae</taxon>
        <taxon>asterids</taxon>
        <taxon>lamiids</taxon>
        <taxon>Lamiales</taxon>
        <taxon>Pedaliaceae</taxon>
        <taxon>Sesamum</taxon>
    </lineage>
</organism>
<dbReference type="Gene3D" id="3.40.50.720">
    <property type="entry name" value="NAD(P)-binding Rossmann-like Domain"/>
    <property type="match status" value="1"/>
</dbReference>
<reference evidence="1" key="2">
    <citation type="journal article" date="2024" name="Plant">
        <title>Genomic evolution and insights into agronomic trait innovations of Sesamum species.</title>
        <authorList>
            <person name="Miao H."/>
            <person name="Wang L."/>
            <person name="Qu L."/>
            <person name="Liu H."/>
            <person name="Sun Y."/>
            <person name="Le M."/>
            <person name="Wang Q."/>
            <person name="Wei S."/>
            <person name="Zheng Y."/>
            <person name="Lin W."/>
            <person name="Duan Y."/>
            <person name="Cao H."/>
            <person name="Xiong S."/>
            <person name="Wang X."/>
            <person name="Wei L."/>
            <person name="Li C."/>
            <person name="Ma Q."/>
            <person name="Ju M."/>
            <person name="Zhao R."/>
            <person name="Li G."/>
            <person name="Mu C."/>
            <person name="Tian Q."/>
            <person name="Mei H."/>
            <person name="Zhang T."/>
            <person name="Gao T."/>
            <person name="Zhang H."/>
        </authorList>
    </citation>
    <scope>NUCLEOTIDE SEQUENCE</scope>
    <source>
        <strain evidence="1">G01</strain>
    </source>
</reference>
<evidence type="ECO:0000313" key="1">
    <source>
        <dbReference type="EMBL" id="KAL0294190.1"/>
    </source>
</evidence>
<name>A0AAW2JKR5_9LAMI</name>
<sequence>MPFVEDVPRLDTSNFYYTLEDVNLHTCKKKPSLTWSIPRPTVIFGFSLYSMMDMLDKMSVYASICNHKKVSLEFPSTKSA</sequence>
<dbReference type="AlphaFoldDB" id="A0AAW2JKR5"/>
<protein>
    <submittedName>
        <fullName evidence="1">(S)-8-oxocitronellyl enol synthase CYC2</fullName>
    </submittedName>
</protein>